<accession>A0A7G3UAX6</accession>
<keyword evidence="4" id="KW-1185">Reference proteome</keyword>
<dbReference type="InterPro" id="IPR035992">
    <property type="entry name" value="Ricin_B-like_lectins"/>
</dbReference>
<dbReference type="Gene3D" id="2.80.10.50">
    <property type="match status" value="2"/>
</dbReference>
<dbReference type="Proteomes" id="UP000005940">
    <property type="component" value="Chromosome"/>
</dbReference>
<organism evidence="3 4">
    <name type="scientific">Streptomyces tsukubensis (strain DSM 42081 / NBRC 108919 / NRRL 18488 / 9993)</name>
    <dbReference type="NCBI Taxonomy" id="1114943"/>
    <lineage>
        <taxon>Bacteria</taxon>
        <taxon>Bacillati</taxon>
        <taxon>Actinomycetota</taxon>
        <taxon>Actinomycetes</taxon>
        <taxon>Kitasatosporales</taxon>
        <taxon>Streptomycetaceae</taxon>
        <taxon>Streptomyces</taxon>
    </lineage>
</organism>
<evidence type="ECO:0000313" key="4">
    <source>
        <dbReference type="Proteomes" id="UP000005940"/>
    </source>
</evidence>
<dbReference type="InterPro" id="IPR000772">
    <property type="entry name" value="Ricin_B_lectin"/>
</dbReference>
<dbReference type="SMART" id="SM00458">
    <property type="entry name" value="RICIN"/>
    <property type="match status" value="1"/>
</dbReference>
<dbReference type="EMBL" id="CP029159">
    <property type="protein sequence ID" value="QKM66250.1"/>
    <property type="molecule type" value="Genomic_DNA"/>
</dbReference>
<dbReference type="CDD" id="cd00161">
    <property type="entry name" value="beta-trefoil_Ricin-like"/>
    <property type="match status" value="1"/>
</dbReference>
<proteinExistence type="predicted"/>
<feature type="signal peptide" evidence="1">
    <location>
        <begin position="1"/>
        <end position="35"/>
    </location>
</feature>
<evidence type="ECO:0000313" key="3">
    <source>
        <dbReference type="EMBL" id="QKM66250.1"/>
    </source>
</evidence>
<dbReference type="AlphaFoldDB" id="A0A7G3UAX6"/>
<feature type="domain" description="Ricin B lectin" evidence="2">
    <location>
        <begin position="46"/>
        <end position="181"/>
    </location>
</feature>
<feature type="chain" id="PRO_5028986647" description="Ricin B lectin domain-containing protein" evidence="1">
    <location>
        <begin position="36"/>
        <end position="183"/>
    </location>
</feature>
<keyword evidence="1" id="KW-0732">Signal</keyword>
<dbReference type="PROSITE" id="PS50231">
    <property type="entry name" value="RICIN_B_LECTIN"/>
    <property type="match status" value="1"/>
</dbReference>
<evidence type="ECO:0000259" key="2">
    <source>
        <dbReference type="SMART" id="SM00458"/>
    </source>
</evidence>
<evidence type="ECO:0000256" key="1">
    <source>
        <dbReference type="SAM" id="SignalP"/>
    </source>
</evidence>
<reference evidence="3 4" key="1">
    <citation type="journal article" date="2012" name="J. Bacteriol.">
        <title>Draft genome of Streptomyces tsukubaensis NRRL 18488, the producer of the clinically important immunosuppressant tacrolimus (FK506).</title>
        <authorList>
            <person name="Barreiro C."/>
            <person name="Prieto C."/>
            <person name="Sola-Landa A."/>
            <person name="Solera E."/>
            <person name="Martinez-Castro M."/>
            <person name="Perez-Redondo R."/>
            <person name="Garcia-Estrada C."/>
            <person name="Aparicio J.F."/>
            <person name="Fernandez-Martinez L.T."/>
            <person name="Santos-Aberturas J."/>
            <person name="Salehi-Najafabadi Z."/>
            <person name="Rodriguez-Garcia A."/>
            <person name="Tauch A."/>
            <person name="Martin J.F."/>
        </authorList>
    </citation>
    <scope>NUCLEOTIDE SEQUENCE [LARGE SCALE GENOMIC DNA]</scope>
    <source>
        <strain evidence="4">DSM 42081 / NBRC 108919 / NRRL 18488 / 9993</strain>
    </source>
</reference>
<gene>
    <name evidence="3" type="ORF">STSU_002790</name>
</gene>
<name>A0A7G3UAX6_STRT9</name>
<protein>
    <recommendedName>
        <fullName evidence="2">Ricin B lectin domain-containing protein</fullName>
    </recommendedName>
</protein>
<dbReference type="SUPFAM" id="SSF50370">
    <property type="entry name" value="Ricin B-like lectins"/>
    <property type="match status" value="1"/>
</dbReference>
<dbReference type="Pfam" id="PF00652">
    <property type="entry name" value="Ricin_B_lectin"/>
    <property type="match status" value="1"/>
</dbReference>
<sequence>MKNRGVAMRTRHKALTALAVLAAALGVITGQAALAAPEAAPPAYPPGTQVTIETFAAKCFDVRNQDSGSPVVQADCDSTSRTQRFWVNTVAGGVELRTAANLCLDLEAARRGNNTKIIQYPCGALPRFTQTFLTFPAGTGLSTIHTIDLRCFDVENADEAAGAGIIQYGCSGDSNQNFKLREI</sequence>